<keyword evidence="2" id="KW-1185">Reference proteome</keyword>
<dbReference type="AlphaFoldDB" id="A0A917SN49"/>
<accession>A0A917SN49</accession>
<dbReference type="RefSeq" id="WP_229669142.1">
    <property type="nucleotide sequence ID" value="NZ_BMLF01000001.1"/>
</dbReference>
<comment type="caution">
    <text evidence="1">The sequence shown here is derived from an EMBL/GenBank/DDBJ whole genome shotgun (WGS) entry which is preliminary data.</text>
</comment>
<proteinExistence type="predicted"/>
<protein>
    <recommendedName>
        <fullName evidence="3">Sulfotransferase family protein</fullName>
    </recommendedName>
</protein>
<name>A0A917SN49_9RHOB</name>
<sequence length="264" mass="29499">MCIRAVAPATHREDTALLPEDFARTGRFFAHRTNAPVTRFQVMGERSSGTNFAKRLLGRNTALSPTEALGWKHGFAQMIAVPSDLVVVCMVRGAAEWVRSMHAKPWHCSAAMQALPLSDFLRAEWDTIVDRDRYFDEAARLGLRGAPLQQDRDPVTGARFADIFALRRAKLAALTGYARRDCNLAFLRMEDMIARPEETVAAFRAAFALPEPQAFRGITRRLGSKFRPAIDARPETPPQLSAADLARLRARVDPAQEAMLGYRY</sequence>
<reference evidence="1" key="2">
    <citation type="submission" date="2020-09" db="EMBL/GenBank/DDBJ databases">
        <authorList>
            <person name="Sun Q."/>
            <person name="Zhou Y."/>
        </authorList>
    </citation>
    <scope>NUCLEOTIDE SEQUENCE</scope>
    <source>
        <strain evidence="1">CGMCC 1.6293</strain>
    </source>
</reference>
<gene>
    <name evidence="1" type="ORF">GCM10011534_11100</name>
</gene>
<evidence type="ECO:0000313" key="2">
    <source>
        <dbReference type="Proteomes" id="UP000649829"/>
    </source>
</evidence>
<organism evidence="1 2">
    <name type="scientific">Pseudooceanicola nanhaiensis</name>
    <dbReference type="NCBI Taxonomy" id="375761"/>
    <lineage>
        <taxon>Bacteria</taxon>
        <taxon>Pseudomonadati</taxon>
        <taxon>Pseudomonadota</taxon>
        <taxon>Alphaproteobacteria</taxon>
        <taxon>Rhodobacterales</taxon>
        <taxon>Paracoccaceae</taxon>
        <taxon>Pseudooceanicola</taxon>
    </lineage>
</organism>
<dbReference type="EMBL" id="BMLF01000001">
    <property type="protein sequence ID" value="GGL90758.1"/>
    <property type="molecule type" value="Genomic_DNA"/>
</dbReference>
<dbReference type="Proteomes" id="UP000649829">
    <property type="component" value="Unassembled WGS sequence"/>
</dbReference>
<evidence type="ECO:0008006" key="3">
    <source>
        <dbReference type="Google" id="ProtNLM"/>
    </source>
</evidence>
<reference evidence="1" key="1">
    <citation type="journal article" date="2014" name="Int. J. Syst. Evol. Microbiol.">
        <title>Complete genome sequence of Corynebacterium casei LMG S-19264T (=DSM 44701T), isolated from a smear-ripened cheese.</title>
        <authorList>
            <consortium name="US DOE Joint Genome Institute (JGI-PGF)"/>
            <person name="Walter F."/>
            <person name="Albersmeier A."/>
            <person name="Kalinowski J."/>
            <person name="Ruckert C."/>
        </authorList>
    </citation>
    <scope>NUCLEOTIDE SEQUENCE</scope>
    <source>
        <strain evidence="1">CGMCC 1.6293</strain>
    </source>
</reference>
<evidence type="ECO:0000313" key="1">
    <source>
        <dbReference type="EMBL" id="GGL90758.1"/>
    </source>
</evidence>